<dbReference type="Proteomes" id="UP000243006">
    <property type="component" value="Unassembled WGS sequence"/>
</dbReference>
<dbReference type="EMBL" id="LVZM01005521">
    <property type="protein sequence ID" value="OUC46974.1"/>
    <property type="molecule type" value="Genomic_DNA"/>
</dbReference>
<proteinExistence type="predicted"/>
<organism evidence="2 3">
    <name type="scientific">Trichinella nativa</name>
    <dbReference type="NCBI Taxonomy" id="6335"/>
    <lineage>
        <taxon>Eukaryota</taxon>
        <taxon>Metazoa</taxon>
        <taxon>Ecdysozoa</taxon>
        <taxon>Nematoda</taxon>
        <taxon>Enoplea</taxon>
        <taxon>Dorylaimia</taxon>
        <taxon>Trichinellida</taxon>
        <taxon>Trichinellidae</taxon>
        <taxon>Trichinella</taxon>
    </lineage>
</organism>
<comment type="caution">
    <text evidence="2">The sequence shown here is derived from an EMBL/GenBank/DDBJ whole genome shotgun (WGS) entry which is preliminary data.</text>
</comment>
<name>A0A1Y3EP90_9BILA</name>
<reference evidence="2 3" key="1">
    <citation type="submission" date="2015-04" db="EMBL/GenBank/DDBJ databases">
        <title>Draft genome of the roundworm Trichinella nativa.</title>
        <authorList>
            <person name="Mitreva M."/>
        </authorList>
    </citation>
    <scope>NUCLEOTIDE SEQUENCE [LARGE SCALE GENOMIC DNA]</scope>
    <source>
        <strain evidence="2 3">ISS45</strain>
    </source>
</reference>
<sequence length="250" mass="28357">MKCIQRSTIPSWTTNNCCNDRTLSANVFLVELLIKWPAARVGLIGRALALISPTRPAIEFKPFLQKPDDPSWSRFWACAFKINHQVKPSKTGRRSRLVDVMQRRQSQQTEKSRITSRSKNVNDRCKPTSASASATLFDCSRELGPSSARRQQSTFLKQPTPAASFHNQQRIFTSFSLLVNFRLQIYFPTVPHPFIYNRRGGKLTIVLLSIDSNNHMTFMSLLKNNSCSLLLKSVNRISSSISPRTIRAVV</sequence>
<evidence type="ECO:0000313" key="2">
    <source>
        <dbReference type="EMBL" id="OUC46974.1"/>
    </source>
</evidence>
<gene>
    <name evidence="2" type="ORF">D917_07271</name>
</gene>
<evidence type="ECO:0000256" key="1">
    <source>
        <dbReference type="SAM" id="MobiDB-lite"/>
    </source>
</evidence>
<evidence type="ECO:0000313" key="3">
    <source>
        <dbReference type="Proteomes" id="UP000243006"/>
    </source>
</evidence>
<accession>A0A1Y3EP90</accession>
<feature type="compositionally biased region" description="Polar residues" evidence="1">
    <location>
        <begin position="103"/>
        <end position="119"/>
    </location>
</feature>
<dbReference type="AlphaFoldDB" id="A0A1Y3EP90"/>
<feature type="region of interest" description="Disordered" evidence="1">
    <location>
        <begin position="100"/>
        <end position="125"/>
    </location>
</feature>
<protein>
    <submittedName>
        <fullName evidence="2">Uncharacterized protein</fullName>
    </submittedName>
</protein>